<dbReference type="KEGG" id="sgra:EX895_001548"/>
<protein>
    <submittedName>
        <fullName evidence="1">Uncharacterized protein</fullName>
    </submittedName>
</protein>
<organism evidence="1 2">
    <name type="scientific">Sporisorium graminicola</name>
    <dbReference type="NCBI Taxonomy" id="280036"/>
    <lineage>
        <taxon>Eukaryota</taxon>
        <taxon>Fungi</taxon>
        <taxon>Dikarya</taxon>
        <taxon>Basidiomycota</taxon>
        <taxon>Ustilaginomycotina</taxon>
        <taxon>Ustilaginomycetes</taxon>
        <taxon>Ustilaginales</taxon>
        <taxon>Ustilaginaceae</taxon>
        <taxon>Sporisorium</taxon>
    </lineage>
</organism>
<dbReference type="Proteomes" id="UP000306050">
    <property type="component" value="Chromosome SGRAM_11"/>
</dbReference>
<evidence type="ECO:0000313" key="2">
    <source>
        <dbReference type="Proteomes" id="UP000306050"/>
    </source>
</evidence>
<evidence type="ECO:0000313" key="1">
    <source>
        <dbReference type="EMBL" id="TKY89763.1"/>
    </source>
</evidence>
<dbReference type="RefSeq" id="XP_029741748.1">
    <property type="nucleotide sequence ID" value="XM_029882147.1"/>
</dbReference>
<proteinExistence type="predicted"/>
<keyword evidence="2" id="KW-1185">Reference proteome</keyword>
<dbReference type="EMBL" id="SRRM01000004">
    <property type="protein sequence ID" value="TKY89763.1"/>
    <property type="molecule type" value="Genomic_DNA"/>
</dbReference>
<dbReference type="AlphaFoldDB" id="A0A4U7KYF1"/>
<accession>A0A4U7KYF1</accession>
<dbReference type="GeneID" id="40724443"/>
<reference evidence="1 2" key="1">
    <citation type="submission" date="2019-05" db="EMBL/GenBank/DDBJ databases">
        <title>Sporisorium graminicola CBS 10092 draft sequencing and annotation.</title>
        <authorList>
            <person name="Solano-Gonzalez S."/>
            <person name="Caddick M.X."/>
            <person name="Darby A."/>
        </authorList>
    </citation>
    <scope>NUCLEOTIDE SEQUENCE [LARGE SCALE GENOMIC DNA]</scope>
    <source>
        <strain evidence="1 2">CBS 10092</strain>
    </source>
</reference>
<comment type="caution">
    <text evidence="1">The sequence shown here is derived from an EMBL/GenBank/DDBJ whole genome shotgun (WGS) entry which is preliminary data.</text>
</comment>
<name>A0A4U7KYF1_9BASI</name>
<sequence length="119" mass="12776">MVVSHAPTNKIRVTDVQARPYEIVGCKIVNLAKGLRAKPSAVERKDAANYIIADNDNLMVPSKCIIGGHERAVRAASEYSQSSIVRKDAASVVGNGAQDRACRDLQSHENVAAHALIGR</sequence>
<gene>
    <name evidence="1" type="ORF">EX895_001548</name>
</gene>